<evidence type="ECO:0000313" key="5">
    <source>
        <dbReference type="EMBL" id="VAW47753.1"/>
    </source>
</evidence>
<dbReference type="InterPro" id="IPR001647">
    <property type="entry name" value="HTH_TetR"/>
</dbReference>
<dbReference type="Pfam" id="PF00440">
    <property type="entry name" value="TetR_N"/>
    <property type="match status" value="1"/>
</dbReference>
<dbReference type="GO" id="GO:0000976">
    <property type="term" value="F:transcription cis-regulatory region binding"/>
    <property type="evidence" value="ECO:0007669"/>
    <property type="project" value="TreeGrafter"/>
</dbReference>
<name>A0A3B0W5Z2_9ZZZZ</name>
<dbReference type="InterPro" id="IPR009057">
    <property type="entry name" value="Homeodomain-like_sf"/>
</dbReference>
<keyword evidence="3" id="KW-0804">Transcription</keyword>
<dbReference type="PANTHER" id="PTHR30055:SF234">
    <property type="entry name" value="HTH-TYPE TRANSCRIPTIONAL REGULATOR BETI"/>
    <property type="match status" value="1"/>
</dbReference>
<dbReference type="EMBL" id="UOFA01000365">
    <property type="protein sequence ID" value="VAW47753.1"/>
    <property type="molecule type" value="Genomic_DNA"/>
</dbReference>
<dbReference type="InterPro" id="IPR050109">
    <property type="entry name" value="HTH-type_TetR-like_transc_reg"/>
</dbReference>
<evidence type="ECO:0000256" key="3">
    <source>
        <dbReference type="ARBA" id="ARBA00023163"/>
    </source>
</evidence>
<dbReference type="PANTHER" id="PTHR30055">
    <property type="entry name" value="HTH-TYPE TRANSCRIPTIONAL REGULATOR RUTR"/>
    <property type="match status" value="1"/>
</dbReference>
<protein>
    <recommendedName>
        <fullName evidence="4">HTH tetR-type domain-containing protein</fullName>
    </recommendedName>
</protein>
<accession>A0A3B0W5Z2</accession>
<proteinExistence type="predicted"/>
<evidence type="ECO:0000256" key="2">
    <source>
        <dbReference type="ARBA" id="ARBA00023125"/>
    </source>
</evidence>
<keyword evidence="1" id="KW-0805">Transcription regulation</keyword>
<dbReference type="PROSITE" id="PS50977">
    <property type="entry name" value="HTH_TETR_2"/>
    <property type="match status" value="1"/>
</dbReference>
<dbReference type="AlphaFoldDB" id="A0A3B0W5Z2"/>
<dbReference type="GO" id="GO:0003700">
    <property type="term" value="F:DNA-binding transcription factor activity"/>
    <property type="evidence" value="ECO:0007669"/>
    <property type="project" value="TreeGrafter"/>
</dbReference>
<gene>
    <name evidence="5" type="ORF">MNBD_GAMMA02-1617</name>
</gene>
<evidence type="ECO:0000259" key="4">
    <source>
        <dbReference type="PROSITE" id="PS50977"/>
    </source>
</evidence>
<evidence type="ECO:0000256" key="1">
    <source>
        <dbReference type="ARBA" id="ARBA00023015"/>
    </source>
</evidence>
<dbReference type="Gene3D" id="1.10.357.10">
    <property type="entry name" value="Tetracycline Repressor, domain 2"/>
    <property type="match status" value="1"/>
</dbReference>
<dbReference type="SUPFAM" id="SSF46689">
    <property type="entry name" value="Homeodomain-like"/>
    <property type="match status" value="1"/>
</dbReference>
<organism evidence="5">
    <name type="scientific">hydrothermal vent metagenome</name>
    <dbReference type="NCBI Taxonomy" id="652676"/>
    <lineage>
        <taxon>unclassified sequences</taxon>
        <taxon>metagenomes</taxon>
        <taxon>ecological metagenomes</taxon>
    </lineage>
</organism>
<reference evidence="5" key="1">
    <citation type="submission" date="2018-06" db="EMBL/GenBank/DDBJ databases">
        <authorList>
            <person name="Zhirakovskaya E."/>
        </authorList>
    </citation>
    <scope>NUCLEOTIDE SEQUENCE</scope>
</reference>
<feature type="domain" description="HTH tetR-type" evidence="4">
    <location>
        <begin position="6"/>
        <end position="64"/>
    </location>
</feature>
<sequence>MKTIRPSTENALIEAAFALLNQNPKTSLADIAAYAGVGRATLHRHFSGREDLIQVLVLQAINETEAAADEASKHSDSYSAALEQIFKAIIPLGNRHWFLAQEHGQSDKKINRKLKQQNKAMSKLVNHAKLEGLFNSQLPNSWIMQTYDHMIHAAWEMIRTEQSTISQATELAWQTLINGLQGK</sequence>
<keyword evidence="2" id="KW-0238">DNA-binding</keyword>